<comment type="caution">
    <text evidence="4">The sequence shown here is derived from an EMBL/GenBank/DDBJ whole genome shotgun (WGS) entry which is preliminary data.</text>
</comment>
<evidence type="ECO:0000313" key="5">
    <source>
        <dbReference type="Proteomes" id="UP000540423"/>
    </source>
</evidence>
<dbReference type="InterPro" id="IPR004027">
    <property type="entry name" value="SEC_C_motif"/>
</dbReference>
<organism evidence="4 5">
    <name type="scientific">Streptomyces candidus</name>
    <dbReference type="NCBI Taxonomy" id="67283"/>
    <lineage>
        <taxon>Bacteria</taxon>
        <taxon>Bacillati</taxon>
        <taxon>Actinomycetota</taxon>
        <taxon>Actinomycetes</taxon>
        <taxon>Kitasatosporales</taxon>
        <taxon>Streptomycetaceae</taxon>
        <taxon>Streptomyces</taxon>
    </lineage>
</organism>
<name>A0A7X0HJJ0_9ACTN</name>
<dbReference type="InterPro" id="IPR032710">
    <property type="entry name" value="NTF2-like_dom_sf"/>
</dbReference>
<dbReference type="RefSeq" id="WP_185035275.1">
    <property type="nucleotide sequence ID" value="NZ_BNBN01000012.1"/>
</dbReference>
<dbReference type="HAMAP" id="MF_00612">
    <property type="entry name" value="UPF0225"/>
    <property type="match status" value="1"/>
</dbReference>
<evidence type="ECO:0000256" key="2">
    <source>
        <dbReference type="HAMAP-Rule" id="MF_00612"/>
    </source>
</evidence>
<dbReference type="PANTHER" id="PTHR33747">
    <property type="entry name" value="UPF0225 PROTEIN SCO1677"/>
    <property type="match status" value="1"/>
</dbReference>
<evidence type="ECO:0000259" key="3">
    <source>
        <dbReference type="Pfam" id="PF17775"/>
    </source>
</evidence>
<dbReference type="Gene3D" id="3.10.450.50">
    <property type="match status" value="1"/>
</dbReference>
<dbReference type="EMBL" id="JACHEM010000015">
    <property type="protein sequence ID" value="MBB6438834.1"/>
    <property type="molecule type" value="Genomic_DNA"/>
</dbReference>
<proteinExistence type="inferred from homology"/>
<evidence type="ECO:0000256" key="1">
    <source>
        <dbReference type="ARBA" id="ARBA00010839"/>
    </source>
</evidence>
<feature type="domain" description="YchJ-like middle NTF2-like" evidence="3">
    <location>
        <begin position="41"/>
        <end position="135"/>
    </location>
</feature>
<dbReference type="InterPro" id="IPR023006">
    <property type="entry name" value="YchJ-like"/>
</dbReference>
<accession>A0A7X0HJJ0</accession>
<dbReference type="Proteomes" id="UP000540423">
    <property type="component" value="Unassembled WGS sequence"/>
</dbReference>
<dbReference type="AlphaFoldDB" id="A0A7X0HJJ0"/>
<dbReference type="Pfam" id="PF17775">
    <property type="entry name" value="YchJ_M-like"/>
    <property type="match status" value="1"/>
</dbReference>
<protein>
    <recommendedName>
        <fullName evidence="2">UPF0225 protein HNQ79_005346</fullName>
    </recommendedName>
</protein>
<dbReference type="SUPFAM" id="SSF54427">
    <property type="entry name" value="NTF2-like"/>
    <property type="match status" value="1"/>
</dbReference>
<comment type="similarity">
    <text evidence="1 2">Belongs to the UPF0225 family.</text>
</comment>
<gene>
    <name evidence="4" type="ORF">HNQ79_005346</name>
</gene>
<evidence type="ECO:0000313" key="4">
    <source>
        <dbReference type="EMBL" id="MBB6438834.1"/>
    </source>
</evidence>
<reference evidence="4 5" key="1">
    <citation type="submission" date="2020-08" db="EMBL/GenBank/DDBJ databases">
        <title>Genomic Encyclopedia of Type Strains, Phase IV (KMG-IV): sequencing the most valuable type-strain genomes for metagenomic binning, comparative biology and taxonomic classification.</title>
        <authorList>
            <person name="Goeker M."/>
        </authorList>
    </citation>
    <scope>NUCLEOTIDE SEQUENCE [LARGE SCALE GENOMIC DNA]</scope>
    <source>
        <strain evidence="4 5">DSM 40141</strain>
    </source>
</reference>
<dbReference type="Pfam" id="PF02810">
    <property type="entry name" value="SEC-C"/>
    <property type="match status" value="1"/>
</dbReference>
<sequence length="140" mass="15679">MSKMPRSRTKFDSAAPCPCGRAQSYGDCCGRFHRGEAAATTAERLMRSRYSAFVVLDADYLLRTWHPATRPGTLGLDPTHRWTGLDILTTTDGSAFHQAGTVEFRAHYVHEGKRGSQHEVSRFLRDDGRWSYLDGQNSGN</sequence>
<dbReference type="PANTHER" id="PTHR33747:SF1">
    <property type="entry name" value="ADENYLATE CYCLASE-ASSOCIATED CAP C-TERMINAL DOMAIN-CONTAINING PROTEIN"/>
    <property type="match status" value="1"/>
</dbReference>
<dbReference type="InterPro" id="IPR048469">
    <property type="entry name" value="YchJ-like_M"/>
</dbReference>
<keyword evidence="5" id="KW-1185">Reference proteome</keyword>